<dbReference type="NCBIfam" id="TIGR02283">
    <property type="entry name" value="MltB_2"/>
    <property type="match status" value="1"/>
</dbReference>
<protein>
    <recommendedName>
        <fullName evidence="6">Lytic murein transglycosylase</fullName>
    </recommendedName>
</protein>
<dbReference type="InterPro" id="IPR023346">
    <property type="entry name" value="Lysozyme-like_dom_sf"/>
</dbReference>
<dbReference type="PANTHER" id="PTHR30163">
    <property type="entry name" value="MEMBRANE-BOUND LYTIC MUREIN TRANSGLYCOSYLASE B"/>
    <property type="match status" value="1"/>
</dbReference>
<accession>A0ABQ5UNU3</accession>
<evidence type="ECO:0000259" key="3">
    <source>
        <dbReference type="Pfam" id="PF13406"/>
    </source>
</evidence>
<organism evidence="4 5">
    <name type="scientific">Maritalea porphyrae</name>
    <dbReference type="NCBI Taxonomy" id="880732"/>
    <lineage>
        <taxon>Bacteria</taxon>
        <taxon>Pseudomonadati</taxon>
        <taxon>Pseudomonadota</taxon>
        <taxon>Alphaproteobacteria</taxon>
        <taxon>Hyphomicrobiales</taxon>
        <taxon>Devosiaceae</taxon>
        <taxon>Maritalea</taxon>
    </lineage>
</organism>
<dbReference type="PANTHER" id="PTHR30163:SF8">
    <property type="entry name" value="LYTIC MUREIN TRANSGLYCOSYLASE"/>
    <property type="match status" value="1"/>
</dbReference>
<dbReference type="Gene3D" id="1.10.101.10">
    <property type="entry name" value="PGBD-like superfamily/PGBD"/>
    <property type="match status" value="1"/>
</dbReference>
<feature type="domain" description="Transglycosylase SLT" evidence="3">
    <location>
        <begin position="26"/>
        <end position="322"/>
    </location>
</feature>
<keyword evidence="5" id="KW-1185">Reference proteome</keyword>
<dbReference type="Pfam" id="PF13406">
    <property type="entry name" value="SLT_2"/>
    <property type="match status" value="1"/>
</dbReference>
<dbReference type="InterPro" id="IPR011970">
    <property type="entry name" value="MltB_2"/>
</dbReference>
<dbReference type="InterPro" id="IPR036366">
    <property type="entry name" value="PGBDSf"/>
</dbReference>
<dbReference type="Gene3D" id="1.10.530.10">
    <property type="match status" value="1"/>
</dbReference>
<proteinExistence type="predicted"/>
<dbReference type="Gene3D" id="1.10.8.350">
    <property type="entry name" value="Bacterial muramidase"/>
    <property type="match status" value="1"/>
</dbReference>
<gene>
    <name evidence="4" type="ORF">GCM10007879_05860</name>
</gene>
<feature type="signal peptide" evidence="1">
    <location>
        <begin position="1"/>
        <end position="20"/>
    </location>
</feature>
<feature type="domain" description="Peptidoglycan binding-like" evidence="2">
    <location>
        <begin position="343"/>
        <end position="392"/>
    </location>
</feature>
<dbReference type="InterPro" id="IPR002477">
    <property type="entry name" value="Peptidoglycan-bd-like"/>
</dbReference>
<evidence type="ECO:0000313" key="5">
    <source>
        <dbReference type="Proteomes" id="UP001161405"/>
    </source>
</evidence>
<dbReference type="RefSeq" id="WP_284361909.1">
    <property type="nucleotide sequence ID" value="NZ_BSNI01000001.1"/>
</dbReference>
<evidence type="ECO:0000313" key="4">
    <source>
        <dbReference type="EMBL" id="GLQ16337.1"/>
    </source>
</evidence>
<evidence type="ECO:0000256" key="1">
    <source>
        <dbReference type="SAM" id="SignalP"/>
    </source>
</evidence>
<dbReference type="InterPro" id="IPR036365">
    <property type="entry name" value="PGBD-like_sf"/>
</dbReference>
<sequence length="402" mass="44989">MRLLWATIVFVSLFVGVAYAAPTQSFVQFVSSFEKKAVAAGIPKSLYRQLTQGLVPDPAIKVAEGSQPEFERPIWDYLDRRITQDRISRGRNAFARNEQVFQKVGAKYGVDPYMLAAIWGVETDYGAIMSNDRYFKPVLRSLFSLVHQRRGRVKLDEAELIAALKIYARNEAPASGLKGSWAGALGHLQIMPSAFLTHGTDFDDDGKRDPHGSLADALASSAKWLLGLGYQAGHDWGYEVNLPNGFDYMLAGRDQFRPVSFFADRGVLRVKGRKFGDRDEQVFLYVPAGANGPKFLMTKNYLALKGYNFADSYALAVAHLTDRLKGAGPLINDWPRNSKFLNREQRINLQTKLTRLGYYQDKIDGRLGPISQQALRAWQHKNGYVADGFPTMGVYDAVMKAK</sequence>
<dbReference type="InterPro" id="IPR031304">
    <property type="entry name" value="SLT_2"/>
</dbReference>
<evidence type="ECO:0000259" key="2">
    <source>
        <dbReference type="Pfam" id="PF01471"/>
    </source>
</evidence>
<feature type="chain" id="PRO_5046660458" description="Lytic murein transglycosylase" evidence="1">
    <location>
        <begin position="21"/>
        <end position="402"/>
    </location>
</feature>
<dbReference type="EMBL" id="BSNI01000001">
    <property type="protein sequence ID" value="GLQ16337.1"/>
    <property type="molecule type" value="Genomic_DNA"/>
</dbReference>
<dbReference type="Proteomes" id="UP001161405">
    <property type="component" value="Unassembled WGS sequence"/>
</dbReference>
<dbReference type="InterPro" id="IPR043426">
    <property type="entry name" value="MltB-like"/>
</dbReference>
<keyword evidence="1" id="KW-0732">Signal</keyword>
<dbReference type="Pfam" id="PF01471">
    <property type="entry name" value="PG_binding_1"/>
    <property type="match status" value="1"/>
</dbReference>
<dbReference type="SUPFAM" id="SSF47090">
    <property type="entry name" value="PGBD-like"/>
    <property type="match status" value="1"/>
</dbReference>
<reference evidence="4" key="1">
    <citation type="journal article" date="2014" name="Int. J. Syst. Evol. Microbiol.">
        <title>Complete genome of a new Firmicutes species belonging to the dominant human colonic microbiota ('Ruminococcus bicirculans') reveals two chromosomes and a selective capacity to utilize plant glucans.</title>
        <authorList>
            <consortium name="NISC Comparative Sequencing Program"/>
            <person name="Wegmann U."/>
            <person name="Louis P."/>
            <person name="Goesmann A."/>
            <person name="Henrissat B."/>
            <person name="Duncan S.H."/>
            <person name="Flint H.J."/>
        </authorList>
    </citation>
    <scope>NUCLEOTIDE SEQUENCE</scope>
    <source>
        <strain evidence="4">NBRC 107169</strain>
    </source>
</reference>
<comment type="caution">
    <text evidence="4">The sequence shown here is derived from an EMBL/GenBank/DDBJ whole genome shotgun (WGS) entry which is preliminary data.</text>
</comment>
<dbReference type="SUPFAM" id="SSF53955">
    <property type="entry name" value="Lysozyme-like"/>
    <property type="match status" value="1"/>
</dbReference>
<name>A0ABQ5UNU3_9HYPH</name>
<evidence type="ECO:0008006" key="6">
    <source>
        <dbReference type="Google" id="ProtNLM"/>
    </source>
</evidence>
<reference evidence="4" key="2">
    <citation type="submission" date="2023-01" db="EMBL/GenBank/DDBJ databases">
        <title>Draft genome sequence of Maritalea porphyrae strain NBRC 107169.</title>
        <authorList>
            <person name="Sun Q."/>
            <person name="Mori K."/>
        </authorList>
    </citation>
    <scope>NUCLEOTIDE SEQUENCE</scope>
    <source>
        <strain evidence="4">NBRC 107169</strain>
    </source>
</reference>